<dbReference type="Pfam" id="PF00067">
    <property type="entry name" value="p450"/>
    <property type="match status" value="1"/>
</dbReference>
<proteinExistence type="inferred from homology"/>
<dbReference type="InterPro" id="IPR002401">
    <property type="entry name" value="Cyt_P450_E_grp-I"/>
</dbReference>
<accession>A0A2R6QIN5</accession>
<protein>
    <recommendedName>
        <fullName evidence="12">Cytochrome P450</fullName>
    </recommendedName>
</protein>
<evidence type="ECO:0000256" key="1">
    <source>
        <dbReference type="ARBA" id="ARBA00001971"/>
    </source>
</evidence>
<evidence type="ECO:0000256" key="6">
    <source>
        <dbReference type="ARBA" id="ARBA00023002"/>
    </source>
</evidence>
<organism evidence="10 11">
    <name type="scientific">Hermanssonia centrifuga</name>
    <dbReference type="NCBI Taxonomy" id="98765"/>
    <lineage>
        <taxon>Eukaryota</taxon>
        <taxon>Fungi</taxon>
        <taxon>Dikarya</taxon>
        <taxon>Basidiomycota</taxon>
        <taxon>Agaricomycotina</taxon>
        <taxon>Agaricomycetes</taxon>
        <taxon>Polyporales</taxon>
        <taxon>Meruliaceae</taxon>
        <taxon>Hermanssonia</taxon>
    </lineage>
</organism>
<keyword evidence="5 9" id="KW-0479">Metal-binding</keyword>
<evidence type="ECO:0000313" key="10">
    <source>
        <dbReference type="EMBL" id="PSS08856.1"/>
    </source>
</evidence>
<keyword evidence="4 9" id="KW-0349">Heme</keyword>
<evidence type="ECO:0000256" key="7">
    <source>
        <dbReference type="ARBA" id="ARBA00023004"/>
    </source>
</evidence>
<dbReference type="OrthoDB" id="3945418at2759"/>
<evidence type="ECO:0000256" key="2">
    <source>
        <dbReference type="ARBA" id="ARBA00005179"/>
    </source>
</evidence>
<dbReference type="PANTHER" id="PTHR24305:SF166">
    <property type="entry name" value="CYTOCHROME P450 12A4, MITOCHONDRIAL-RELATED"/>
    <property type="match status" value="1"/>
</dbReference>
<dbReference type="InterPro" id="IPR036396">
    <property type="entry name" value="Cyt_P450_sf"/>
</dbReference>
<dbReference type="SUPFAM" id="SSF48264">
    <property type="entry name" value="Cytochrome P450"/>
    <property type="match status" value="1"/>
</dbReference>
<dbReference type="GO" id="GO:0005506">
    <property type="term" value="F:iron ion binding"/>
    <property type="evidence" value="ECO:0007669"/>
    <property type="project" value="InterPro"/>
</dbReference>
<evidence type="ECO:0000256" key="3">
    <source>
        <dbReference type="ARBA" id="ARBA00010617"/>
    </source>
</evidence>
<gene>
    <name evidence="10" type="ORF">PHLCEN_2v3471</name>
</gene>
<name>A0A2R6QIN5_9APHY</name>
<reference evidence="10 11" key="1">
    <citation type="submission" date="2018-02" db="EMBL/GenBank/DDBJ databases">
        <title>Genome sequence of the basidiomycete white-rot fungus Phlebia centrifuga.</title>
        <authorList>
            <person name="Granchi Z."/>
            <person name="Peng M."/>
            <person name="de Vries R.P."/>
            <person name="Hilden K."/>
            <person name="Makela M.R."/>
            <person name="Grigoriev I."/>
            <person name="Riley R."/>
        </authorList>
    </citation>
    <scope>NUCLEOTIDE SEQUENCE [LARGE SCALE GENOMIC DNA]</scope>
    <source>
        <strain evidence="10 11">FBCC195</strain>
    </source>
</reference>
<dbReference type="Proteomes" id="UP000186601">
    <property type="component" value="Unassembled WGS sequence"/>
</dbReference>
<keyword evidence="6" id="KW-0560">Oxidoreductase</keyword>
<dbReference type="EMBL" id="MLYV02000341">
    <property type="protein sequence ID" value="PSS08856.1"/>
    <property type="molecule type" value="Genomic_DNA"/>
</dbReference>
<comment type="cofactor">
    <cofactor evidence="1 9">
        <name>heme</name>
        <dbReference type="ChEBI" id="CHEBI:30413"/>
    </cofactor>
</comment>
<comment type="similarity">
    <text evidence="3">Belongs to the cytochrome P450 family.</text>
</comment>
<evidence type="ECO:0000313" key="11">
    <source>
        <dbReference type="Proteomes" id="UP000186601"/>
    </source>
</evidence>
<keyword evidence="8" id="KW-0503">Monooxygenase</keyword>
<sequence length="234" mass="25935">MQRLQAEMDEAMPDRKVLLDGAGLNRLPYLNAFIKEGTAALTIESLTLIILDAAGLRIYGAAPSLLERVVPSRLPSVISKSDGDFDMMGYALPPGTIVSTQAWSMHRDAEVFPSPETFLPERWLSVDGSKAEEDRLMRMSQNMMPFGTGSRVCGGQNLAHIMLRIVVATIAKNFNVSADASETNERSMEMRDAFVSVLARFRHIHLIIPVFPRVLQVLFPAAKECKLTFTPRAQ</sequence>
<dbReference type="GO" id="GO:0004497">
    <property type="term" value="F:monooxygenase activity"/>
    <property type="evidence" value="ECO:0007669"/>
    <property type="project" value="UniProtKB-KW"/>
</dbReference>
<dbReference type="InterPro" id="IPR001128">
    <property type="entry name" value="Cyt_P450"/>
</dbReference>
<dbReference type="InterPro" id="IPR050121">
    <property type="entry name" value="Cytochrome_P450_monoxygenase"/>
</dbReference>
<dbReference type="Gene3D" id="1.10.630.10">
    <property type="entry name" value="Cytochrome P450"/>
    <property type="match status" value="1"/>
</dbReference>
<keyword evidence="11" id="KW-1185">Reference proteome</keyword>
<evidence type="ECO:0000256" key="8">
    <source>
        <dbReference type="ARBA" id="ARBA00023033"/>
    </source>
</evidence>
<comment type="pathway">
    <text evidence="2">Secondary metabolite biosynthesis.</text>
</comment>
<dbReference type="PRINTS" id="PR00463">
    <property type="entry name" value="EP450I"/>
</dbReference>
<dbReference type="GO" id="GO:0016705">
    <property type="term" value="F:oxidoreductase activity, acting on paired donors, with incorporation or reduction of molecular oxygen"/>
    <property type="evidence" value="ECO:0007669"/>
    <property type="project" value="InterPro"/>
</dbReference>
<evidence type="ECO:0000256" key="9">
    <source>
        <dbReference type="PIRSR" id="PIRSR602401-1"/>
    </source>
</evidence>
<dbReference type="GO" id="GO:0020037">
    <property type="term" value="F:heme binding"/>
    <property type="evidence" value="ECO:0007669"/>
    <property type="project" value="InterPro"/>
</dbReference>
<dbReference type="AlphaFoldDB" id="A0A2R6QIN5"/>
<comment type="caution">
    <text evidence="10">The sequence shown here is derived from an EMBL/GenBank/DDBJ whole genome shotgun (WGS) entry which is preliminary data.</text>
</comment>
<dbReference type="PANTHER" id="PTHR24305">
    <property type="entry name" value="CYTOCHROME P450"/>
    <property type="match status" value="1"/>
</dbReference>
<dbReference type="STRING" id="98765.A0A2R6QIN5"/>
<evidence type="ECO:0008006" key="12">
    <source>
        <dbReference type="Google" id="ProtNLM"/>
    </source>
</evidence>
<evidence type="ECO:0000256" key="5">
    <source>
        <dbReference type="ARBA" id="ARBA00022723"/>
    </source>
</evidence>
<evidence type="ECO:0000256" key="4">
    <source>
        <dbReference type="ARBA" id="ARBA00022617"/>
    </source>
</evidence>
<keyword evidence="7 9" id="KW-0408">Iron</keyword>
<feature type="binding site" description="axial binding residue" evidence="9">
    <location>
        <position position="153"/>
    </location>
    <ligand>
        <name>heme</name>
        <dbReference type="ChEBI" id="CHEBI:30413"/>
    </ligand>
    <ligandPart>
        <name>Fe</name>
        <dbReference type="ChEBI" id="CHEBI:18248"/>
    </ligandPart>
</feature>